<organism evidence="1">
    <name type="scientific">bioreactor metagenome</name>
    <dbReference type="NCBI Taxonomy" id="1076179"/>
    <lineage>
        <taxon>unclassified sequences</taxon>
        <taxon>metagenomes</taxon>
        <taxon>ecological metagenomes</taxon>
    </lineage>
</organism>
<dbReference type="EMBL" id="VSSQ01092129">
    <property type="protein sequence ID" value="MPN37462.1"/>
    <property type="molecule type" value="Genomic_DNA"/>
</dbReference>
<accession>A0A645HGE5</accession>
<comment type="caution">
    <text evidence="1">The sequence shown here is derived from an EMBL/GenBank/DDBJ whole genome shotgun (WGS) entry which is preliminary data.</text>
</comment>
<dbReference type="AlphaFoldDB" id="A0A645HGE5"/>
<protein>
    <submittedName>
        <fullName evidence="1">Uncharacterized protein</fullName>
    </submittedName>
</protein>
<name>A0A645HGE5_9ZZZZ</name>
<evidence type="ECO:0000313" key="1">
    <source>
        <dbReference type="EMBL" id="MPN37462.1"/>
    </source>
</evidence>
<reference evidence="1" key="1">
    <citation type="submission" date="2019-08" db="EMBL/GenBank/DDBJ databases">
        <authorList>
            <person name="Kucharzyk K."/>
            <person name="Murdoch R.W."/>
            <person name="Higgins S."/>
            <person name="Loffler F."/>
        </authorList>
    </citation>
    <scope>NUCLEOTIDE SEQUENCE</scope>
</reference>
<sequence>MKTDDADLKKMNENLIAEGEKTIANIDQKLKKLDEIPKDAVSKTQEEYIKVVDESIKIKDETKSEFTKMIDEMNKKLGINVNNNTNEKVK</sequence>
<gene>
    <name evidence="1" type="ORF">SDC9_184981</name>
</gene>
<proteinExistence type="predicted"/>